<dbReference type="PANTHER" id="PTHR35370:SF1">
    <property type="entry name" value="TYPE VI SECRETION SYSTEM COMPONENT TSSF1"/>
    <property type="match status" value="1"/>
</dbReference>
<evidence type="ECO:0000313" key="1">
    <source>
        <dbReference type="EMBL" id="TFW33903.1"/>
    </source>
</evidence>
<sequence>MNPQFYDYYNQELVHVREMAAEFAREFPKIAGRLALDGTECADPYVERLLEGFAFMAARVQLKLDAEFPAFVQHLAEVVFPGYLAPVPPMTVVRFDPDMDDAALLAGVPVPRGTVLRGGLGEGAQTRPEFRTAHPVVLWPLQVLEAKLAAYPPELPRQLALPDGIAGALHLRLRLHGDASFSQLPLDELVFHLAEDEGLATRLYEHLFAGCLGVVLGTAGKPPHALLGPGALQPVGFSDDEALLPPPARSLRGYRLLREYAAFPARFLFFRLAGLRAALAGCHGRELDIIVLLGRVDSQLEPLVDARHFSLHATPAVNLFTKRLDRIHLDARQVDYHVVPDRARPLDFEVFQVNAVSGFTRDGEGERQLRALYASIERDDGHGDGFYVLRREARVRPVPHKRQTPDRYIGTEVFVSLVETAAPPFGADLAQLSVEALCSNRDLAQRMPVGLPRGDFAADVSLPVTAIRCLRRPSAPVPPALDGACAWKVISHLSLNYLSLNDTSPVEGAVALRQMLELYGLDPQSAMRKQLEGIRAVRVAPVVRRVPARGPVTMGRGLEIELTCDERSFEGSTPFLLASVLEQFFTRHAAINSFTETVLRTSARGEIMRWKPRFGQRPVL</sequence>
<proteinExistence type="predicted"/>
<keyword evidence="2" id="KW-1185">Reference proteome</keyword>
<reference evidence="1 2" key="1">
    <citation type="submission" date="2019-03" db="EMBL/GenBank/DDBJ databases">
        <title>Draft genome of Massilia hortus sp. nov., a novel bacterial species of the Oxalobacteraceae family.</title>
        <authorList>
            <person name="Peta V."/>
            <person name="Raths R."/>
            <person name="Bucking H."/>
        </authorList>
    </citation>
    <scope>NUCLEOTIDE SEQUENCE [LARGE SCALE GENOMIC DNA]</scope>
    <source>
        <strain evidence="1 2">ONC3</strain>
    </source>
</reference>
<dbReference type="OrthoDB" id="9763676at2"/>
<dbReference type="Proteomes" id="UP000297258">
    <property type="component" value="Unassembled WGS sequence"/>
</dbReference>
<dbReference type="AlphaFoldDB" id="A0A4Y9T5T7"/>
<name>A0A4Y9T5T7_9BURK</name>
<accession>A0A4Y9T5T7</accession>
<comment type="caution">
    <text evidence="1">The sequence shown here is derived from an EMBL/GenBank/DDBJ whole genome shotgun (WGS) entry which is preliminary data.</text>
</comment>
<dbReference type="PIRSF" id="PIRSF028304">
    <property type="entry name" value="UCP028304"/>
    <property type="match status" value="1"/>
</dbReference>
<dbReference type="RefSeq" id="WP_135188717.1">
    <property type="nucleotide sequence ID" value="NZ_SPUM01000033.1"/>
</dbReference>
<organism evidence="1 2">
    <name type="scientific">Massilia horti</name>
    <dbReference type="NCBI Taxonomy" id="2562153"/>
    <lineage>
        <taxon>Bacteria</taxon>
        <taxon>Pseudomonadati</taxon>
        <taxon>Pseudomonadota</taxon>
        <taxon>Betaproteobacteria</taxon>
        <taxon>Burkholderiales</taxon>
        <taxon>Oxalobacteraceae</taxon>
        <taxon>Telluria group</taxon>
        <taxon>Massilia</taxon>
    </lineage>
</organism>
<dbReference type="EMBL" id="SPUM01000033">
    <property type="protein sequence ID" value="TFW33903.1"/>
    <property type="molecule type" value="Genomic_DNA"/>
</dbReference>
<protein>
    <submittedName>
        <fullName evidence="1">Type VI secretion system baseplate subunit TssF</fullName>
    </submittedName>
</protein>
<evidence type="ECO:0000313" key="2">
    <source>
        <dbReference type="Proteomes" id="UP000297258"/>
    </source>
</evidence>
<dbReference type="InterPro" id="IPR010272">
    <property type="entry name" value="T6SS_TssF"/>
</dbReference>
<dbReference type="Pfam" id="PF05947">
    <property type="entry name" value="T6SS_TssF"/>
    <property type="match status" value="1"/>
</dbReference>
<dbReference type="PANTHER" id="PTHR35370">
    <property type="entry name" value="CYTOPLASMIC PROTEIN-RELATED-RELATED"/>
    <property type="match status" value="1"/>
</dbReference>
<dbReference type="NCBIfam" id="TIGR03359">
    <property type="entry name" value="VI_chp_6"/>
    <property type="match status" value="1"/>
</dbReference>
<gene>
    <name evidence="1" type="primary">tssF</name>
    <name evidence="1" type="ORF">E4O92_05320</name>
</gene>